<protein>
    <recommendedName>
        <fullName evidence="6">Ribonuclease VapC</fullName>
        <shortName evidence="6">RNase VapC</shortName>
        <ecNumber evidence="6">3.1.-.-</ecNumber>
    </recommendedName>
    <alternativeName>
        <fullName evidence="6">Toxin VapC</fullName>
    </alternativeName>
</protein>
<dbReference type="Pfam" id="PF01850">
    <property type="entry name" value="PIN"/>
    <property type="match status" value="1"/>
</dbReference>
<evidence type="ECO:0000256" key="4">
    <source>
        <dbReference type="ARBA" id="ARBA00022801"/>
    </source>
</evidence>
<comment type="similarity">
    <text evidence="6">Belongs to the PINc/VapC protein family.</text>
</comment>
<accession>A0ABV3F8F3</accession>
<dbReference type="InterPro" id="IPR051619">
    <property type="entry name" value="TypeII_TA_RNase_PINc/VapC"/>
</dbReference>
<evidence type="ECO:0000256" key="5">
    <source>
        <dbReference type="ARBA" id="ARBA00022842"/>
    </source>
</evidence>
<evidence type="ECO:0000313" key="9">
    <source>
        <dbReference type="Proteomes" id="UP001551658"/>
    </source>
</evidence>
<dbReference type="SUPFAM" id="SSF88723">
    <property type="entry name" value="PIN domain-like"/>
    <property type="match status" value="1"/>
</dbReference>
<keyword evidence="2 6" id="KW-0540">Nuclease</keyword>
<dbReference type="PANTHER" id="PTHR35901:SF1">
    <property type="entry name" value="EXONUCLEASE VAPC9"/>
    <property type="match status" value="1"/>
</dbReference>
<evidence type="ECO:0000256" key="1">
    <source>
        <dbReference type="ARBA" id="ARBA00022649"/>
    </source>
</evidence>
<evidence type="ECO:0000313" key="8">
    <source>
        <dbReference type="EMBL" id="MEV0363995.1"/>
    </source>
</evidence>
<keyword evidence="5 6" id="KW-0460">Magnesium</keyword>
<feature type="binding site" evidence="6">
    <location>
        <position position="97"/>
    </location>
    <ligand>
        <name>Mg(2+)</name>
        <dbReference type="ChEBI" id="CHEBI:18420"/>
    </ligand>
</feature>
<evidence type="ECO:0000256" key="2">
    <source>
        <dbReference type="ARBA" id="ARBA00022722"/>
    </source>
</evidence>
<organism evidence="8 9">
    <name type="scientific">Nocardia fusca</name>
    <dbReference type="NCBI Taxonomy" id="941183"/>
    <lineage>
        <taxon>Bacteria</taxon>
        <taxon>Bacillati</taxon>
        <taxon>Actinomycetota</taxon>
        <taxon>Actinomycetes</taxon>
        <taxon>Mycobacteriales</taxon>
        <taxon>Nocardiaceae</taxon>
        <taxon>Nocardia</taxon>
    </lineage>
</organism>
<evidence type="ECO:0000256" key="3">
    <source>
        <dbReference type="ARBA" id="ARBA00022723"/>
    </source>
</evidence>
<dbReference type="HAMAP" id="MF_00265">
    <property type="entry name" value="VapC_Nob1"/>
    <property type="match status" value="1"/>
</dbReference>
<dbReference type="InterPro" id="IPR022907">
    <property type="entry name" value="VapC_family"/>
</dbReference>
<keyword evidence="4 6" id="KW-0378">Hydrolase</keyword>
<feature type="domain" description="PIN" evidence="7">
    <location>
        <begin position="2"/>
        <end position="120"/>
    </location>
</feature>
<comment type="cofactor">
    <cofactor evidence="6">
        <name>Mg(2+)</name>
        <dbReference type="ChEBI" id="CHEBI:18420"/>
    </cofactor>
</comment>
<keyword evidence="9" id="KW-1185">Reference proteome</keyword>
<dbReference type="InterPro" id="IPR044153">
    <property type="entry name" value="PIN_Pae0151-like"/>
</dbReference>
<keyword evidence="6" id="KW-0800">Toxin</keyword>
<gene>
    <name evidence="6" type="primary">vapC</name>
    <name evidence="8" type="ORF">AB0H72_14955</name>
</gene>
<dbReference type="EMBL" id="JBFAIH010000007">
    <property type="protein sequence ID" value="MEV0363995.1"/>
    <property type="molecule type" value="Genomic_DNA"/>
</dbReference>
<keyword evidence="3 6" id="KW-0479">Metal-binding</keyword>
<keyword evidence="1 6" id="KW-1277">Toxin-antitoxin system</keyword>
<dbReference type="Proteomes" id="UP001551658">
    <property type="component" value="Unassembled WGS sequence"/>
</dbReference>
<dbReference type="PANTHER" id="PTHR35901">
    <property type="entry name" value="RIBONUCLEASE VAPC3"/>
    <property type="match status" value="1"/>
</dbReference>
<name>A0ABV3F8F3_9NOCA</name>
<dbReference type="CDD" id="cd09873">
    <property type="entry name" value="PIN_Pae0151-like"/>
    <property type="match status" value="1"/>
</dbReference>
<proteinExistence type="inferred from homology"/>
<dbReference type="Gene3D" id="3.40.50.1010">
    <property type="entry name" value="5'-nuclease"/>
    <property type="match status" value="1"/>
</dbReference>
<dbReference type="RefSeq" id="WP_357978817.1">
    <property type="nucleotide sequence ID" value="NZ_JBFAIH010000007.1"/>
</dbReference>
<comment type="function">
    <text evidence="6">Toxic component of a toxin-antitoxin (TA) system. An RNase.</text>
</comment>
<feature type="binding site" evidence="6">
    <location>
        <position position="5"/>
    </location>
    <ligand>
        <name>Mg(2+)</name>
        <dbReference type="ChEBI" id="CHEBI:18420"/>
    </ligand>
</feature>
<evidence type="ECO:0000259" key="7">
    <source>
        <dbReference type="Pfam" id="PF01850"/>
    </source>
</evidence>
<dbReference type="EC" id="3.1.-.-" evidence="6"/>
<evidence type="ECO:0000256" key="6">
    <source>
        <dbReference type="HAMAP-Rule" id="MF_00265"/>
    </source>
</evidence>
<dbReference type="InterPro" id="IPR002716">
    <property type="entry name" value="PIN_dom"/>
</dbReference>
<dbReference type="InterPro" id="IPR029060">
    <property type="entry name" value="PIN-like_dom_sf"/>
</dbReference>
<reference evidence="8 9" key="1">
    <citation type="submission" date="2024-06" db="EMBL/GenBank/DDBJ databases">
        <title>The Natural Products Discovery Center: Release of the First 8490 Sequenced Strains for Exploring Actinobacteria Biosynthetic Diversity.</title>
        <authorList>
            <person name="Kalkreuter E."/>
            <person name="Kautsar S.A."/>
            <person name="Yang D."/>
            <person name="Bader C.D."/>
            <person name="Teijaro C.N."/>
            <person name="Fluegel L."/>
            <person name="Davis C.M."/>
            <person name="Simpson J.R."/>
            <person name="Lauterbach L."/>
            <person name="Steele A.D."/>
            <person name="Gui C."/>
            <person name="Meng S."/>
            <person name="Li G."/>
            <person name="Viehrig K."/>
            <person name="Ye F."/>
            <person name="Su P."/>
            <person name="Kiefer A.F."/>
            <person name="Nichols A."/>
            <person name="Cepeda A.J."/>
            <person name="Yan W."/>
            <person name="Fan B."/>
            <person name="Jiang Y."/>
            <person name="Adhikari A."/>
            <person name="Zheng C.-J."/>
            <person name="Schuster L."/>
            <person name="Cowan T.M."/>
            <person name="Smanski M.J."/>
            <person name="Chevrette M.G."/>
            <person name="De Carvalho L.P.S."/>
            <person name="Shen B."/>
        </authorList>
    </citation>
    <scope>NUCLEOTIDE SEQUENCE [LARGE SCALE GENOMIC DNA]</scope>
    <source>
        <strain evidence="8 9">NPDC050671</strain>
    </source>
</reference>
<comment type="caution">
    <text evidence="8">The sequence shown here is derived from an EMBL/GenBank/DDBJ whole genome shotgun (WGS) entry which is preliminary data.</text>
</comment>
<sequence>MIVVDANVMVMALAGSSDRGEAARTALFADDEWAAPAHMPLEVVRTLHKAASTDQLAGADADAAFRALTAMQITYVETDSLLLHIVWKLRHNVSGYDAAYLAVAALHDAPLVTFDARLAKGALQATPEVTVTVL</sequence>